<dbReference type="InterPro" id="IPR015649">
    <property type="entry name" value="SCHIP_1_C"/>
</dbReference>
<dbReference type="EMBL" id="JBBCAQ010000038">
    <property type="protein sequence ID" value="KAK7571877.1"/>
    <property type="molecule type" value="Genomic_DNA"/>
</dbReference>
<dbReference type="GO" id="GO:0005886">
    <property type="term" value="C:plasma membrane"/>
    <property type="evidence" value="ECO:0007669"/>
    <property type="project" value="TreeGrafter"/>
</dbReference>
<dbReference type="PANTHER" id="PTHR13103">
    <property type="entry name" value="SCHWANNOMIN INTERACTING PROTEIN 1"/>
    <property type="match status" value="1"/>
</dbReference>
<dbReference type="GO" id="GO:0035332">
    <property type="term" value="P:positive regulation of hippo signaling"/>
    <property type="evidence" value="ECO:0007669"/>
    <property type="project" value="TreeGrafter"/>
</dbReference>
<feature type="compositionally biased region" description="Low complexity" evidence="3">
    <location>
        <begin position="112"/>
        <end position="127"/>
    </location>
</feature>
<comment type="caution">
    <text evidence="5">The sequence shown here is derived from an EMBL/GenBank/DDBJ whole genome shotgun (WGS) entry which is preliminary data.</text>
</comment>
<feature type="domain" description="Schwannomin interacting protein 1 C-terminal" evidence="4">
    <location>
        <begin position="121"/>
        <end position="354"/>
    </location>
</feature>
<dbReference type="InterPro" id="IPR039045">
    <property type="entry name" value="SCHIP_1"/>
</dbReference>
<protein>
    <recommendedName>
        <fullName evidence="4">Schwannomin interacting protein 1 C-terminal domain-containing protein</fullName>
    </recommendedName>
</protein>
<evidence type="ECO:0000259" key="4">
    <source>
        <dbReference type="Pfam" id="PF10148"/>
    </source>
</evidence>
<keyword evidence="6" id="KW-1185">Reference proteome</keyword>
<evidence type="ECO:0000313" key="5">
    <source>
        <dbReference type="EMBL" id="KAK7571877.1"/>
    </source>
</evidence>
<organism evidence="5 6">
    <name type="scientific">Parthenolecanium corni</name>
    <dbReference type="NCBI Taxonomy" id="536013"/>
    <lineage>
        <taxon>Eukaryota</taxon>
        <taxon>Metazoa</taxon>
        <taxon>Ecdysozoa</taxon>
        <taxon>Arthropoda</taxon>
        <taxon>Hexapoda</taxon>
        <taxon>Insecta</taxon>
        <taxon>Pterygota</taxon>
        <taxon>Neoptera</taxon>
        <taxon>Paraneoptera</taxon>
        <taxon>Hemiptera</taxon>
        <taxon>Sternorrhyncha</taxon>
        <taxon>Coccoidea</taxon>
        <taxon>Coccidae</taxon>
        <taxon>Parthenolecanium</taxon>
    </lineage>
</organism>
<proteinExistence type="predicted"/>
<dbReference type="PANTHER" id="PTHR13103:SF2">
    <property type="entry name" value="IQCJ-SCHIP1 READTHROUGH TRANSCRIPT PROTEIN-RELATED"/>
    <property type="match status" value="1"/>
</dbReference>
<feature type="compositionally biased region" description="Polar residues" evidence="3">
    <location>
        <begin position="128"/>
        <end position="138"/>
    </location>
</feature>
<name>A0AAN9THJ6_9HEMI</name>
<sequence length="358" mass="41337">MTVTGKWTNQKIKLRTSVWCDVKFVKTYLGTTNFPYVMAVSVLECSNKDNLIAKPSRCLAKRHYKKDSRFVLDLYTLTYDSHESLDSLGDLSKRRIEANTNRDAEITGNVANPKNNNINITTNRKPNQQSRFHSGRTSQSPFLWPPFVRLDDNLFEEEAFSLPIFKSKSVLNFTDINSLPFENPQGTAPSNIIPDFSPKLQEIQEQRDKNNNTHNNIDSKILPSTEVKKETSLLNISKDRTRWMQQLQNEVCLSLKKVYSTTNKQRFNRSTSPVTTSIKSSLKKVGFINWNKSNKSLRMDKSMLDKMDSTQLQIIVNNLHGQIENLNEQLMKMLTERDELHMNRDTLLNHIKDIMACL</sequence>
<accession>A0AAN9THJ6</accession>
<keyword evidence="1 2" id="KW-0175">Coiled coil</keyword>
<reference evidence="5 6" key="1">
    <citation type="submission" date="2024-03" db="EMBL/GenBank/DDBJ databases">
        <title>Adaptation during the transition from Ophiocordyceps entomopathogen to insect associate is accompanied by gene loss and intensified selection.</title>
        <authorList>
            <person name="Ward C.M."/>
            <person name="Onetto C.A."/>
            <person name="Borneman A.R."/>
        </authorList>
    </citation>
    <scope>NUCLEOTIDE SEQUENCE [LARGE SCALE GENOMIC DNA]</scope>
    <source>
        <strain evidence="5">AWRI1</strain>
        <tissue evidence="5">Single Adult Female</tissue>
    </source>
</reference>
<dbReference type="Pfam" id="PF10148">
    <property type="entry name" value="SCHIP-1_C"/>
    <property type="match status" value="1"/>
</dbReference>
<dbReference type="AlphaFoldDB" id="A0AAN9THJ6"/>
<evidence type="ECO:0000313" key="6">
    <source>
        <dbReference type="Proteomes" id="UP001367676"/>
    </source>
</evidence>
<feature type="coiled-coil region" evidence="2">
    <location>
        <begin position="316"/>
        <end position="343"/>
    </location>
</feature>
<evidence type="ECO:0000256" key="1">
    <source>
        <dbReference type="ARBA" id="ARBA00023054"/>
    </source>
</evidence>
<dbReference type="GO" id="GO:0030054">
    <property type="term" value="C:cell junction"/>
    <property type="evidence" value="ECO:0007669"/>
    <property type="project" value="TreeGrafter"/>
</dbReference>
<gene>
    <name evidence="5" type="ORF">V9T40_014349</name>
</gene>
<evidence type="ECO:0000256" key="2">
    <source>
        <dbReference type="SAM" id="Coils"/>
    </source>
</evidence>
<dbReference type="Proteomes" id="UP001367676">
    <property type="component" value="Unassembled WGS sequence"/>
</dbReference>
<feature type="region of interest" description="Disordered" evidence="3">
    <location>
        <begin position="106"/>
        <end position="138"/>
    </location>
</feature>
<evidence type="ECO:0000256" key="3">
    <source>
        <dbReference type="SAM" id="MobiDB-lite"/>
    </source>
</evidence>